<feature type="region of interest" description="Disordered" evidence="1">
    <location>
        <begin position="35"/>
        <end position="66"/>
    </location>
</feature>
<organism evidence="2 3">
    <name type="scientific">Collinsella intestinalis</name>
    <dbReference type="NCBI Taxonomy" id="147207"/>
    <lineage>
        <taxon>Bacteria</taxon>
        <taxon>Bacillati</taxon>
        <taxon>Actinomycetota</taxon>
        <taxon>Coriobacteriia</taxon>
        <taxon>Coriobacteriales</taxon>
        <taxon>Coriobacteriaceae</taxon>
        <taxon>Collinsella</taxon>
    </lineage>
</organism>
<proteinExistence type="predicted"/>
<dbReference type="Pfam" id="PF11756">
    <property type="entry name" value="YgbA_NO"/>
    <property type="match status" value="1"/>
</dbReference>
<dbReference type="Proteomes" id="UP000286050">
    <property type="component" value="Unassembled WGS sequence"/>
</dbReference>
<gene>
    <name evidence="2" type="ORF">DW787_05155</name>
</gene>
<name>A0A414FX58_9ACTN</name>
<evidence type="ECO:0000313" key="3">
    <source>
        <dbReference type="Proteomes" id="UP000286050"/>
    </source>
</evidence>
<feature type="region of interest" description="Disordered" evidence="1">
    <location>
        <begin position="1"/>
        <end position="20"/>
    </location>
</feature>
<sequence length="151" mass="17741">MGKSEPRVTADALKRKREREQEIVSQMIALYCKGNHSAHRSAPPRERGGEMQQARKGAALRERGSGERRDLCPECAELEAYAHARSERCPFMEEKTFCSNCTVHCYRPEMRERIRTVMRYAGPRMLFHHPVMAIRHMIESQRERRRIRSSR</sequence>
<dbReference type="NCBIfam" id="NF007714">
    <property type="entry name" value="PRK10410.1-2"/>
    <property type="match status" value="1"/>
</dbReference>
<evidence type="ECO:0000256" key="1">
    <source>
        <dbReference type="SAM" id="MobiDB-lite"/>
    </source>
</evidence>
<protein>
    <submittedName>
        <fullName evidence="2">Nitrous oxide-stimulated promoter family protein</fullName>
    </submittedName>
</protein>
<dbReference type="EMBL" id="QSJI01000003">
    <property type="protein sequence ID" value="RHD56069.1"/>
    <property type="molecule type" value="Genomic_DNA"/>
</dbReference>
<reference evidence="2 3" key="1">
    <citation type="submission" date="2018-08" db="EMBL/GenBank/DDBJ databases">
        <title>A genome reference for cultivated species of the human gut microbiota.</title>
        <authorList>
            <person name="Zou Y."/>
            <person name="Xue W."/>
            <person name="Luo G."/>
        </authorList>
    </citation>
    <scope>NUCLEOTIDE SEQUENCE [LARGE SCALE GENOMIC DNA]</scope>
    <source>
        <strain evidence="2 3">AM30-5LB</strain>
    </source>
</reference>
<comment type="caution">
    <text evidence="2">The sequence shown here is derived from an EMBL/GenBank/DDBJ whole genome shotgun (WGS) entry which is preliminary data.</text>
</comment>
<dbReference type="AlphaFoldDB" id="A0A414FX58"/>
<evidence type="ECO:0000313" key="2">
    <source>
        <dbReference type="EMBL" id="RHD56069.1"/>
    </source>
</evidence>
<dbReference type="RefSeq" id="WP_118271920.1">
    <property type="nucleotide sequence ID" value="NZ_QSJI01000003.1"/>
</dbReference>
<dbReference type="InterPro" id="IPR020483">
    <property type="entry name" value="Uncharacterised_YgbA"/>
</dbReference>
<accession>A0A414FX58</accession>